<feature type="transmembrane region" description="Helical" evidence="8">
    <location>
        <begin position="29"/>
        <end position="50"/>
    </location>
</feature>
<dbReference type="OrthoDB" id="5298556at2"/>
<proteinExistence type="inferred from homology"/>
<protein>
    <recommendedName>
        <fullName evidence="8 9">Cell division protein FtsL</fullName>
    </recommendedName>
</protein>
<evidence type="ECO:0000256" key="4">
    <source>
        <dbReference type="ARBA" id="ARBA00022692"/>
    </source>
</evidence>
<evidence type="ECO:0000256" key="7">
    <source>
        <dbReference type="ARBA" id="ARBA00023306"/>
    </source>
</evidence>
<evidence type="ECO:0000313" key="11">
    <source>
        <dbReference type="Proteomes" id="UP000627715"/>
    </source>
</evidence>
<dbReference type="PANTHER" id="PTHR37479:SF1">
    <property type="entry name" value="CELL DIVISION PROTEIN FTSL"/>
    <property type="match status" value="1"/>
</dbReference>
<gene>
    <name evidence="8" type="primary">ftsL</name>
    <name evidence="10" type="ORF">GCM10011403_22350</name>
</gene>
<evidence type="ECO:0000256" key="8">
    <source>
        <dbReference type="HAMAP-Rule" id="MF_00910"/>
    </source>
</evidence>
<keyword evidence="3 8" id="KW-0132">Cell division</keyword>
<dbReference type="InterPro" id="IPR011922">
    <property type="entry name" value="Cell_div_FtsL"/>
</dbReference>
<evidence type="ECO:0000256" key="5">
    <source>
        <dbReference type="ARBA" id="ARBA00022989"/>
    </source>
</evidence>
<keyword evidence="2 8" id="KW-1003">Cell membrane</keyword>
<keyword evidence="11" id="KW-1185">Reference proteome</keyword>
<dbReference type="AlphaFoldDB" id="A0A916QM47"/>
<evidence type="ECO:0000256" key="1">
    <source>
        <dbReference type="ARBA" id="ARBA00004401"/>
    </source>
</evidence>
<dbReference type="GO" id="GO:0043093">
    <property type="term" value="P:FtsZ-dependent cytokinesis"/>
    <property type="evidence" value="ECO:0007669"/>
    <property type="project" value="UniProtKB-UniRule"/>
</dbReference>
<name>A0A916QM47_9GAMM</name>
<reference evidence="10" key="2">
    <citation type="submission" date="2020-09" db="EMBL/GenBank/DDBJ databases">
        <authorList>
            <person name="Sun Q."/>
            <person name="Zhou Y."/>
        </authorList>
    </citation>
    <scope>NUCLEOTIDE SEQUENCE</scope>
    <source>
        <strain evidence="10">CGMCC 1.15425</strain>
    </source>
</reference>
<keyword evidence="4 8" id="KW-0812">Transmembrane</keyword>
<evidence type="ECO:0000256" key="9">
    <source>
        <dbReference type="NCBIfam" id="TIGR02209"/>
    </source>
</evidence>
<dbReference type="PANTHER" id="PTHR37479">
    <property type="entry name" value="CELL DIVISION PROTEIN FTSL"/>
    <property type="match status" value="1"/>
</dbReference>
<comment type="similarity">
    <text evidence="8">Belongs to the FtsL family.</text>
</comment>
<evidence type="ECO:0000313" key="10">
    <source>
        <dbReference type="EMBL" id="GFZ78771.1"/>
    </source>
</evidence>
<dbReference type="Proteomes" id="UP000627715">
    <property type="component" value="Unassembled WGS sequence"/>
</dbReference>
<dbReference type="NCBIfam" id="TIGR02209">
    <property type="entry name" value="ftsL_broad"/>
    <property type="match status" value="1"/>
</dbReference>
<organism evidence="10 11">
    <name type="scientific">Pseudohongiella nitratireducens</name>
    <dbReference type="NCBI Taxonomy" id="1768907"/>
    <lineage>
        <taxon>Bacteria</taxon>
        <taxon>Pseudomonadati</taxon>
        <taxon>Pseudomonadota</taxon>
        <taxon>Gammaproteobacteria</taxon>
        <taxon>Pseudomonadales</taxon>
        <taxon>Pseudohongiellaceae</taxon>
        <taxon>Pseudohongiella</taxon>
    </lineage>
</organism>
<dbReference type="EMBL" id="BMIY01000009">
    <property type="protein sequence ID" value="GFZ78771.1"/>
    <property type="molecule type" value="Genomic_DNA"/>
</dbReference>
<keyword evidence="6 8" id="KW-0472">Membrane</keyword>
<sequence length="112" mass="12816">MAGTTPHNKQRTERATVLRWLLLGARQNLTLFVMLMAVMVSATAIVLVSFESRLAFQELQQELELKNDMEVKWGQLLIEQSTFGVDDRIERKASEELDMKVPDWSNVVVVQP</sequence>
<dbReference type="Pfam" id="PF04999">
    <property type="entry name" value="FtsL"/>
    <property type="match status" value="1"/>
</dbReference>
<evidence type="ECO:0000256" key="6">
    <source>
        <dbReference type="ARBA" id="ARBA00023136"/>
    </source>
</evidence>
<keyword evidence="5 8" id="KW-1133">Transmembrane helix</keyword>
<comment type="caution">
    <text evidence="10">The sequence shown here is derived from an EMBL/GenBank/DDBJ whole genome shotgun (WGS) entry which is preliminary data.</text>
</comment>
<dbReference type="HAMAP" id="MF_00910">
    <property type="entry name" value="FtsL"/>
    <property type="match status" value="1"/>
</dbReference>
<keyword evidence="8" id="KW-0997">Cell inner membrane</keyword>
<accession>A0A916QM47</accession>
<evidence type="ECO:0000256" key="3">
    <source>
        <dbReference type="ARBA" id="ARBA00022618"/>
    </source>
</evidence>
<dbReference type="RefSeq" id="WP_082866525.1">
    <property type="nucleotide sequence ID" value="NZ_BMIY01000009.1"/>
</dbReference>
<reference evidence="10" key="1">
    <citation type="journal article" date="2014" name="Int. J. Syst. Evol. Microbiol.">
        <title>Complete genome sequence of Corynebacterium casei LMG S-19264T (=DSM 44701T), isolated from a smear-ripened cheese.</title>
        <authorList>
            <consortium name="US DOE Joint Genome Institute (JGI-PGF)"/>
            <person name="Walter F."/>
            <person name="Albersmeier A."/>
            <person name="Kalinowski J."/>
            <person name="Ruckert C."/>
        </authorList>
    </citation>
    <scope>NUCLEOTIDE SEQUENCE</scope>
    <source>
        <strain evidence="10">CGMCC 1.15425</strain>
    </source>
</reference>
<comment type="subcellular location">
    <subcellularLocation>
        <location evidence="8">Cell inner membrane</location>
        <topology evidence="8">Single-pass type II membrane protein</topology>
    </subcellularLocation>
    <subcellularLocation>
        <location evidence="1">Cell membrane</location>
        <topology evidence="1">Single-pass type II membrane protein</topology>
    </subcellularLocation>
    <text evidence="8">Localizes to the division septum where it forms a ring structure.</text>
</comment>
<comment type="function">
    <text evidence="8">Essential cell division protein. May link together the upstream cell division proteins, which are predominantly cytoplasmic, with the downstream cell division proteins, which are predominantly periplasmic.</text>
</comment>
<dbReference type="GO" id="GO:0032153">
    <property type="term" value="C:cell division site"/>
    <property type="evidence" value="ECO:0007669"/>
    <property type="project" value="UniProtKB-UniRule"/>
</dbReference>
<comment type="subunit">
    <text evidence="8">Part of a complex composed of FtsB, FtsL and FtsQ.</text>
</comment>
<keyword evidence="7 8" id="KW-0131">Cell cycle</keyword>
<evidence type="ECO:0000256" key="2">
    <source>
        <dbReference type="ARBA" id="ARBA00022475"/>
    </source>
</evidence>
<dbReference type="GO" id="GO:0005886">
    <property type="term" value="C:plasma membrane"/>
    <property type="evidence" value="ECO:0007669"/>
    <property type="project" value="UniProtKB-SubCell"/>
</dbReference>